<reference evidence="2 3" key="1">
    <citation type="journal article" date="2019" name="Int. J. Syst. Evol. Microbiol.">
        <title>The Global Catalogue of Microorganisms (GCM) 10K type strain sequencing project: providing services to taxonomists for standard genome sequencing and annotation.</title>
        <authorList>
            <consortium name="The Broad Institute Genomics Platform"/>
            <consortium name="The Broad Institute Genome Sequencing Center for Infectious Disease"/>
            <person name="Wu L."/>
            <person name="Ma J."/>
        </authorList>
    </citation>
    <scope>NUCLEOTIDE SEQUENCE [LARGE SCALE GENOMIC DNA]</scope>
    <source>
        <strain evidence="2 3">PSRA2</strain>
    </source>
</reference>
<dbReference type="InterPro" id="IPR006016">
    <property type="entry name" value="UspA"/>
</dbReference>
<sequence>MGRMDIDTVLVPVDGSEESVRAMEVAVAVADRYGALVHALYVLDRPDRDRTEQMMVAAHAVAGDVPLTHSVAYGFSTSHLTTHPGSVVLDTAEDVSADFLVIPRDRPADLLGKAAGYVLQFAPQPVLAV</sequence>
<dbReference type="PRINTS" id="PR01438">
    <property type="entry name" value="UNVRSLSTRESS"/>
</dbReference>
<dbReference type="EMBL" id="JBHSXM010000001">
    <property type="protein sequence ID" value="MFC6836952.1"/>
    <property type="molecule type" value="Genomic_DNA"/>
</dbReference>
<protein>
    <submittedName>
        <fullName evidence="2">Universal stress protein</fullName>
    </submittedName>
</protein>
<dbReference type="CDD" id="cd00293">
    <property type="entry name" value="USP-like"/>
    <property type="match status" value="1"/>
</dbReference>
<dbReference type="AlphaFoldDB" id="A0ABD5UCG0"/>
<feature type="domain" description="UspA" evidence="1">
    <location>
        <begin position="7"/>
        <end position="129"/>
    </location>
</feature>
<proteinExistence type="predicted"/>
<dbReference type="RefSeq" id="WP_368662148.1">
    <property type="nucleotide sequence ID" value="NZ_JARRAH010000001.1"/>
</dbReference>
<keyword evidence="3" id="KW-1185">Reference proteome</keyword>
<dbReference type="Pfam" id="PF00582">
    <property type="entry name" value="Usp"/>
    <property type="match status" value="1"/>
</dbReference>
<dbReference type="InterPro" id="IPR014729">
    <property type="entry name" value="Rossmann-like_a/b/a_fold"/>
</dbReference>
<dbReference type="Proteomes" id="UP001596406">
    <property type="component" value="Unassembled WGS sequence"/>
</dbReference>
<evidence type="ECO:0000313" key="3">
    <source>
        <dbReference type="Proteomes" id="UP001596406"/>
    </source>
</evidence>
<name>A0ABD5UCG0_9EURY</name>
<evidence type="ECO:0000313" key="2">
    <source>
        <dbReference type="EMBL" id="MFC6836952.1"/>
    </source>
</evidence>
<organism evidence="2 3">
    <name type="scientific">Halomarina ordinaria</name>
    <dbReference type="NCBI Taxonomy" id="3033939"/>
    <lineage>
        <taxon>Archaea</taxon>
        <taxon>Methanobacteriati</taxon>
        <taxon>Methanobacteriota</taxon>
        <taxon>Stenosarchaea group</taxon>
        <taxon>Halobacteria</taxon>
        <taxon>Halobacteriales</taxon>
        <taxon>Natronomonadaceae</taxon>
        <taxon>Halomarina</taxon>
    </lineage>
</organism>
<dbReference type="Gene3D" id="3.40.50.620">
    <property type="entry name" value="HUPs"/>
    <property type="match status" value="1"/>
</dbReference>
<dbReference type="InterPro" id="IPR006015">
    <property type="entry name" value="Universal_stress_UspA"/>
</dbReference>
<evidence type="ECO:0000259" key="1">
    <source>
        <dbReference type="Pfam" id="PF00582"/>
    </source>
</evidence>
<comment type="caution">
    <text evidence="2">The sequence shown here is derived from an EMBL/GenBank/DDBJ whole genome shotgun (WGS) entry which is preliminary data.</text>
</comment>
<accession>A0ABD5UCG0</accession>
<dbReference type="SUPFAM" id="SSF52402">
    <property type="entry name" value="Adenine nucleotide alpha hydrolases-like"/>
    <property type="match status" value="1"/>
</dbReference>
<gene>
    <name evidence="2" type="ORF">ACFQHK_10570</name>
</gene>